<evidence type="ECO:0000256" key="1">
    <source>
        <dbReference type="SAM" id="SignalP"/>
    </source>
</evidence>
<feature type="chain" id="PRO_5047165297" evidence="1">
    <location>
        <begin position="35"/>
        <end position="223"/>
    </location>
</feature>
<evidence type="ECO:0000313" key="3">
    <source>
        <dbReference type="EMBL" id="GLR26574.1"/>
    </source>
</evidence>
<dbReference type="PANTHER" id="PTHR30383:SF24">
    <property type="entry name" value="THIOESTERASE 1_PROTEASE 1_LYSOPHOSPHOLIPASE L1"/>
    <property type="match status" value="1"/>
</dbReference>
<comment type="caution">
    <text evidence="3">The sequence shown here is derived from an EMBL/GenBank/DDBJ whole genome shotgun (WGS) entry which is preliminary data.</text>
</comment>
<sequence>MFFDTTRHVKRALSIGLTTIGLAATFALAPTAYAAKVTPKDCKILVLGDSLSAGYGLSPDQGWVHLMEKRLTEKFPNCSVFNASISGETTAGGKARLDELLKTQKPSHMVLELGANDGLRGLSLQVMQDNLRSMIVAARQNLVQTVLVGMKIPPNYGPNYTRRFDQTFPTLARKEKVPLVPFMLAGFADKPEAFQADGIHPNADYQEKVLDNIWPALSGTLTP</sequence>
<dbReference type="InterPro" id="IPR013830">
    <property type="entry name" value="SGNH_hydro"/>
</dbReference>
<dbReference type="InterPro" id="IPR036514">
    <property type="entry name" value="SGNH_hydro_sf"/>
</dbReference>
<dbReference type="CDD" id="cd01822">
    <property type="entry name" value="Lysophospholipase_L1_like"/>
    <property type="match status" value="1"/>
</dbReference>
<dbReference type="InterPro" id="IPR008265">
    <property type="entry name" value="Lipase_GDSL_AS"/>
</dbReference>
<proteinExistence type="predicted"/>
<dbReference type="Proteomes" id="UP001156664">
    <property type="component" value="Unassembled WGS sequence"/>
</dbReference>
<dbReference type="PROSITE" id="PS01098">
    <property type="entry name" value="LIPASE_GDSL_SER"/>
    <property type="match status" value="1"/>
</dbReference>
<keyword evidence="1" id="KW-0732">Signal</keyword>
<dbReference type="Pfam" id="PF13472">
    <property type="entry name" value="Lipase_GDSL_2"/>
    <property type="match status" value="1"/>
</dbReference>
<keyword evidence="4" id="KW-1185">Reference proteome</keyword>
<dbReference type="PANTHER" id="PTHR30383">
    <property type="entry name" value="THIOESTERASE 1/PROTEASE 1/LYSOPHOSPHOLIPASE L1"/>
    <property type="match status" value="1"/>
</dbReference>
<dbReference type="EMBL" id="BSOJ01000015">
    <property type="protein sequence ID" value="GLR26574.1"/>
    <property type="molecule type" value="Genomic_DNA"/>
</dbReference>
<reference evidence="4" key="1">
    <citation type="journal article" date="2019" name="Int. J. Syst. Evol. Microbiol.">
        <title>The Global Catalogue of Microorganisms (GCM) 10K type strain sequencing project: providing services to taxonomists for standard genome sequencing and annotation.</title>
        <authorList>
            <consortium name="The Broad Institute Genomics Platform"/>
            <consortium name="The Broad Institute Genome Sequencing Center for Infectious Disease"/>
            <person name="Wu L."/>
            <person name="Ma J."/>
        </authorList>
    </citation>
    <scope>NUCLEOTIDE SEQUENCE [LARGE SCALE GENOMIC DNA]</scope>
    <source>
        <strain evidence="4">NBRC 105857</strain>
    </source>
</reference>
<dbReference type="Gene3D" id="3.40.50.1110">
    <property type="entry name" value="SGNH hydrolase"/>
    <property type="match status" value="1"/>
</dbReference>
<dbReference type="InterPro" id="IPR051532">
    <property type="entry name" value="Ester_Hydrolysis_Enzymes"/>
</dbReference>
<evidence type="ECO:0000313" key="4">
    <source>
        <dbReference type="Proteomes" id="UP001156664"/>
    </source>
</evidence>
<name>A0ABQ5YPR6_9BURK</name>
<organism evidence="3 4">
    <name type="scientific">Limnobacter litoralis</name>
    <dbReference type="NCBI Taxonomy" id="481366"/>
    <lineage>
        <taxon>Bacteria</taxon>
        <taxon>Pseudomonadati</taxon>
        <taxon>Pseudomonadota</taxon>
        <taxon>Betaproteobacteria</taxon>
        <taxon>Burkholderiales</taxon>
        <taxon>Burkholderiaceae</taxon>
        <taxon>Limnobacter</taxon>
    </lineage>
</organism>
<dbReference type="RefSeq" id="WP_284281198.1">
    <property type="nucleotide sequence ID" value="NZ_BSOJ01000015.1"/>
</dbReference>
<gene>
    <name evidence="3" type="primary">tesA</name>
    <name evidence="3" type="ORF">GCM10007875_16640</name>
</gene>
<protein>
    <submittedName>
        <fullName evidence="3">Arylesterase</fullName>
    </submittedName>
</protein>
<feature type="signal peptide" evidence="1">
    <location>
        <begin position="1"/>
        <end position="34"/>
    </location>
</feature>
<evidence type="ECO:0000259" key="2">
    <source>
        <dbReference type="Pfam" id="PF13472"/>
    </source>
</evidence>
<accession>A0ABQ5YPR6</accession>
<feature type="domain" description="SGNH hydrolase-type esterase" evidence="2">
    <location>
        <begin position="46"/>
        <end position="204"/>
    </location>
</feature>
<dbReference type="SUPFAM" id="SSF52266">
    <property type="entry name" value="SGNH hydrolase"/>
    <property type="match status" value="1"/>
</dbReference>